<dbReference type="InterPro" id="IPR012885">
    <property type="entry name" value="F-box_Sdz-33"/>
</dbReference>
<dbReference type="EMBL" id="PDUG01000008">
    <property type="protein sequence ID" value="PIC14326.1"/>
    <property type="molecule type" value="Genomic_DNA"/>
</dbReference>
<dbReference type="OrthoDB" id="5910645at2759"/>
<keyword evidence="3" id="KW-1185">Reference proteome</keyword>
<dbReference type="Pfam" id="PF07735">
    <property type="entry name" value="FBA_2"/>
    <property type="match status" value="1"/>
</dbReference>
<proteinExistence type="predicted"/>
<reference evidence="3" key="1">
    <citation type="submission" date="2017-10" db="EMBL/GenBank/DDBJ databases">
        <title>Rapid genome shrinkage in a self-fertile nematode reveals novel sperm competition proteins.</title>
        <authorList>
            <person name="Yin D."/>
            <person name="Schwarz E.M."/>
            <person name="Thomas C.G."/>
            <person name="Felde R.L."/>
            <person name="Korf I.F."/>
            <person name="Cutter A.D."/>
            <person name="Schartner C.M."/>
            <person name="Ralston E.J."/>
            <person name="Meyer B.J."/>
            <person name="Haag E.S."/>
        </authorList>
    </citation>
    <scope>NUCLEOTIDE SEQUENCE [LARGE SCALE GENOMIC DNA]</scope>
    <source>
        <strain evidence="3">JU1422</strain>
    </source>
</reference>
<dbReference type="AlphaFoldDB" id="A0A2G5SHJ7"/>
<sequence length="313" mass="36118">MPISFPTLPRLVKLEVLSNMTPFELFSLSQCSKRCTELVPLAGTKDYQYIIDLSNFTITIRTGSIQQYTFSFGGTVPDAFSISSQNPILELKRFLLKFFDVFRSKQIRWFDTGIQNFDNFKSISETLIERECSIWKLHFQIQQVKETEELENILSKLQITSCLSFAKSVNLGLRFKCKRLKFPQELRIDNALWFGIDQLCSAVNSSVKIELHGSLLSIEDMSSFLEKWMAGEFREMTTFLIQIHSHRFDSNDARVLGMQLSIQSQQLTVHRRFLGRFYGCVYNGIIVKNVDGVSAVLKFETGDFNIFHFMVLA</sequence>
<name>A0A2G5SHJ7_9PELO</name>
<accession>A0A2G5SHJ7</accession>
<gene>
    <name evidence="2" type="ORF">B9Z55_027268</name>
</gene>
<dbReference type="PANTHER" id="PTHR21503:SF52">
    <property type="entry name" value="F-BOX DOMAIN-CONTAINING PROTEIN"/>
    <property type="match status" value="1"/>
</dbReference>
<dbReference type="PROSITE" id="PS50181">
    <property type="entry name" value="FBOX"/>
    <property type="match status" value="1"/>
</dbReference>
<dbReference type="PANTHER" id="PTHR21503">
    <property type="entry name" value="F-BOX-CONTAINING HYPOTHETICAL PROTEIN C.ELEGANS"/>
    <property type="match status" value="1"/>
</dbReference>
<comment type="caution">
    <text evidence="2">The sequence shown here is derived from an EMBL/GenBank/DDBJ whole genome shotgun (WGS) entry which is preliminary data.</text>
</comment>
<dbReference type="Proteomes" id="UP000230233">
    <property type="component" value="Unassembled WGS sequence"/>
</dbReference>
<evidence type="ECO:0000313" key="3">
    <source>
        <dbReference type="Proteomes" id="UP000230233"/>
    </source>
</evidence>
<evidence type="ECO:0000259" key="1">
    <source>
        <dbReference type="PROSITE" id="PS50181"/>
    </source>
</evidence>
<dbReference type="InterPro" id="IPR001810">
    <property type="entry name" value="F-box_dom"/>
</dbReference>
<feature type="domain" description="F-box" evidence="1">
    <location>
        <begin position="2"/>
        <end position="50"/>
    </location>
</feature>
<protein>
    <recommendedName>
        <fullName evidence="1">F-box domain-containing protein</fullName>
    </recommendedName>
</protein>
<dbReference type="Pfam" id="PF00646">
    <property type="entry name" value="F-box"/>
    <property type="match status" value="1"/>
</dbReference>
<evidence type="ECO:0000313" key="2">
    <source>
        <dbReference type="EMBL" id="PIC14326.1"/>
    </source>
</evidence>
<organism evidence="2 3">
    <name type="scientific">Caenorhabditis nigoni</name>
    <dbReference type="NCBI Taxonomy" id="1611254"/>
    <lineage>
        <taxon>Eukaryota</taxon>
        <taxon>Metazoa</taxon>
        <taxon>Ecdysozoa</taxon>
        <taxon>Nematoda</taxon>
        <taxon>Chromadorea</taxon>
        <taxon>Rhabditida</taxon>
        <taxon>Rhabditina</taxon>
        <taxon>Rhabditomorpha</taxon>
        <taxon>Rhabditoidea</taxon>
        <taxon>Rhabditidae</taxon>
        <taxon>Peloderinae</taxon>
        <taxon>Caenorhabditis</taxon>
    </lineage>
</organism>